<reference evidence="2 3" key="1">
    <citation type="submission" date="2016-07" db="EMBL/GenBank/DDBJ databases">
        <title>Whole-genome of two Shewanella species isolated from a digestive organ of sea cucumber Apostichopus japonicus Selenka 1867.</title>
        <authorList>
            <person name="Hong H.-H."/>
            <person name="Choi H."/>
            <person name="Cheon S."/>
            <person name="Oh J.-S."/>
            <person name="Lee H.-G."/>
            <person name="Park C."/>
        </authorList>
    </citation>
    <scope>NUCLEOTIDE SEQUENCE [LARGE SCALE GENOMIC DNA]</scope>
    <source>
        <strain evidence="2 3">CSB03KR</strain>
    </source>
</reference>
<dbReference type="EMBL" id="MCBT01000016">
    <property type="protein sequence ID" value="OEG74682.1"/>
    <property type="molecule type" value="Genomic_DNA"/>
</dbReference>
<name>A0A1E5IVV6_SHECO</name>
<feature type="domain" description="N-acetyltransferase" evidence="1">
    <location>
        <begin position="9"/>
        <end position="168"/>
    </location>
</feature>
<dbReference type="SUPFAM" id="SSF55729">
    <property type="entry name" value="Acyl-CoA N-acyltransferases (Nat)"/>
    <property type="match status" value="1"/>
</dbReference>
<dbReference type="PANTHER" id="PTHR43792:SF1">
    <property type="entry name" value="N-ACETYLTRANSFERASE DOMAIN-CONTAINING PROTEIN"/>
    <property type="match status" value="1"/>
</dbReference>
<dbReference type="InterPro" id="IPR051531">
    <property type="entry name" value="N-acetyltransferase"/>
</dbReference>
<dbReference type="STRING" id="23.BEL05_07770"/>
<dbReference type="InterPro" id="IPR000182">
    <property type="entry name" value="GNAT_dom"/>
</dbReference>
<dbReference type="GO" id="GO:0016747">
    <property type="term" value="F:acyltransferase activity, transferring groups other than amino-acyl groups"/>
    <property type="evidence" value="ECO:0007669"/>
    <property type="project" value="InterPro"/>
</dbReference>
<dbReference type="RefSeq" id="WP_069670644.1">
    <property type="nucleotide sequence ID" value="NZ_MCBT01000016.1"/>
</dbReference>
<dbReference type="Proteomes" id="UP000095230">
    <property type="component" value="Unassembled WGS sequence"/>
</dbReference>
<accession>A0A1E5IVV6</accession>
<comment type="caution">
    <text evidence="2">The sequence shown here is derived from an EMBL/GenBank/DDBJ whole genome shotgun (WGS) entry which is preliminary data.</text>
</comment>
<proteinExistence type="predicted"/>
<dbReference type="Pfam" id="PF13302">
    <property type="entry name" value="Acetyltransf_3"/>
    <property type="match status" value="1"/>
</dbReference>
<dbReference type="PROSITE" id="PS51186">
    <property type="entry name" value="GNAT"/>
    <property type="match status" value="1"/>
</dbReference>
<protein>
    <submittedName>
        <fullName evidence="2">GCN5 family acetyltransferase</fullName>
    </submittedName>
</protein>
<dbReference type="AlphaFoldDB" id="A0A1E5IVV6"/>
<evidence type="ECO:0000313" key="3">
    <source>
        <dbReference type="Proteomes" id="UP000095230"/>
    </source>
</evidence>
<evidence type="ECO:0000313" key="2">
    <source>
        <dbReference type="EMBL" id="OEG74682.1"/>
    </source>
</evidence>
<dbReference type="InterPro" id="IPR016181">
    <property type="entry name" value="Acyl_CoA_acyltransferase"/>
</dbReference>
<dbReference type="Gene3D" id="3.40.630.30">
    <property type="match status" value="1"/>
</dbReference>
<gene>
    <name evidence="2" type="ORF">BEL05_07770</name>
</gene>
<dbReference type="PANTHER" id="PTHR43792">
    <property type="entry name" value="GNAT FAMILY, PUTATIVE (AFU_ORTHOLOGUE AFUA_3G00765)-RELATED-RELATED"/>
    <property type="match status" value="1"/>
</dbReference>
<evidence type="ECO:0000259" key="1">
    <source>
        <dbReference type="PROSITE" id="PS51186"/>
    </source>
</evidence>
<organism evidence="2 3">
    <name type="scientific">Shewanella colwelliana</name>
    <name type="common">Alteromonas colwelliana</name>
    <dbReference type="NCBI Taxonomy" id="23"/>
    <lineage>
        <taxon>Bacteria</taxon>
        <taxon>Pseudomonadati</taxon>
        <taxon>Pseudomonadota</taxon>
        <taxon>Gammaproteobacteria</taxon>
        <taxon>Alteromonadales</taxon>
        <taxon>Shewanellaceae</taxon>
        <taxon>Shewanella</taxon>
    </lineage>
</organism>
<keyword evidence="2" id="KW-0808">Transferase</keyword>
<dbReference type="OrthoDB" id="7852312at2"/>
<sequence length="178" mass="20319">MLELYTDRLKIRSLQRADWQVFLSIHQDLELNQFVRRPESIQAISDKFEARLLPWLFDSGDWLTLTIEEIDTGNIIGFTGLYACNVDLGHAEVGYMLSQAGQGQGYATESLAAVVDWASLSHQVHKFIGLCATENRASVRVLEKCGFQLEGVLRHNYRIDDRWIDDCCFGLLTHERAL</sequence>